<organism evidence="1 2">
    <name type="scientific">Xanthomonas boreopolis</name>
    <dbReference type="NCBI Taxonomy" id="86183"/>
    <lineage>
        <taxon>Bacteria</taxon>
        <taxon>Pseudomonadati</taxon>
        <taxon>Pseudomonadota</taxon>
        <taxon>Gammaproteobacteria</taxon>
        <taxon>Lysobacterales</taxon>
        <taxon>Lysobacteraceae</taxon>
        <taxon>Xanthomonas</taxon>
    </lineage>
</organism>
<dbReference type="EMBL" id="BNBA01000004">
    <property type="protein sequence ID" value="GHH48556.1"/>
    <property type="molecule type" value="Genomic_DNA"/>
</dbReference>
<dbReference type="Proteomes" id="UP000623958">
    <property type="component" value="Unassembled WGS sequence"/>
</dbReference>
<proteinExistence type="predicted"/>
<reference evidence="1" key="2">
    <citation type="submission" date="2020-09" db="EMBL/GenBank/DDBJ databases">
        <authorList>
            <person name="Sun Q."/>
            <person name="Ohkuma M."/>
        </authorList>
    </citation>
    <scope>NUCLEOTIDE SEQUENCE</scope>
    <source>
        <strain evidence="1">JCM 13306</strain>
    </source>
</reference>
<dbReference type="AlphaFoldDB" id="A0A919KGJ8"/>
<gene>
    <name evidence="1" type="ORF">GCM10009090_06650</name>
</gene>
<protein>
    <submittedName>
        <fullName evidence="1">Uncharacterized protein</fullName>
    </submittedName>
</protein>
<evidence type="ECO:0000313" key="2">
    <source>
        <dbReference type="Proteomes" id="UP000623958"/>
    </source>
</evidence>
<comment type="caution">
    <text evidence="1">The sequence shown here is derived from an EMBL/GenBank/DDBJ whole genome shotgun (WGS) entry which is preliminary data.</text>
</comment>
<evidence type="ECO:0000313" key="1">
    <source>
        <dbReference type="EMBL" id="GHH48556.1"/>
    </source>
</evidence>
<dbReference type="InterPro" id="IPR027417">
    <property type="entry name" value="P-loop_NTPase"/>
</dbReference>
<dbReference type="Gene3D" id="3.40.50.300">
    <property type="entry name" value="P-loop containing nucleotide triphosphate hydrolases"/>
    <property type="match status" value="1"/>
</dbReference>
<sequence>MLLIDLDVQPTLSSYYPLAHQAPAGVYELLAFNERAPDKLLSHTRIARLDVVLSNDDKGQLNTCCCTHPRRSAAGLARAAQRLP</sequence>
<reference evidence="1" key="1">
    <citation type="journal article" date="2014" name="Int. J. Syst. Evol. Microbiol.">
        <title>Complete genome sequence of Corynebacterium casei LMG S-19264T (=DSM 44701T), isolated from a smear-ripened cheese.</title>
        <authorList>
            <consortium name="US DOE Joint Genome Institute (JGI-PGF)"/>
            <person name="Walter F."/>
            <person name="Albersmeier A."/>
            <person name="Kalinowski J."/>
            <person name="Ruckert C."/>
        </authorList>
    </citation>
    <scope>NUCLEOTIDE SEQUENCE</scope>
    <source>
        <strain evidence="1">JCM 13306</strain>
    </source>
</reference>
<name>A0A919KGJ8_9XANT</name>
<keyword evidence="2" id="KW-1185">Reference proteome</keyword>
<accession>A0A919KGJ8</accession>